<dbReference type="EMBL" id="JAPZBO010000008">
    <property type="protein sequence ID" value="KAJ5308065.1"/>
    <property type="molecule type" value="Genomic_DNA"/>
</dbReference>
<reference evidence="2" key="1">
    <citation type="submission" date="2022-12" db="EMBL/GenBank/DDBJ databases">
        <authorList>
            <person name="Petersen C."/>
        </authorList>
    </citation>
    <scope>NUCLEOTIDE SEQUENCE</scope>
    <source>
        <strain evidence="2">IBT 21472</strain>
    </source>
</reference>
<dbReference type="PANTHER" id="PTHR35585:SF3">
    <property type="entry name" value="HEMERYTHRIN-LIKE DOMAIN-CONTAINING PROTEIN"/>
    <property type="match status" value="1"/>
</dbReference>
<dbReference type="Proteomes" id="UP001147746">
    <property type="component" value="Unassembled WGS sequence"/>
</dbReference>
<protein>
    <recommendedName>
        <fullName evidence="1">Hemerythrin-like domain-containing protein</fullName>
    </recommendedName>
</protein>
<reference evidence="2" key="2">
    <citation type="journal article" date="2023" name="IMA Fungus">
        <title>Comparative genomic study of the Penicillium genus elucidates a diverse pangenome and 15 lateral gene transfer events.</title>
        <authorList>
            <person name="Petersen C."/>
            <person name="Sorensen T."/>
            <person name="Nielsen M.R."/>
            <person name="Sondergaard T.E."/>
            <person name="Sorensen J.L."/>
            <person name="Fitzpatrick D.A."/>
            <person name="Frisvad J.C."/>
            <person name="Nielsen K.L."/>
        </authorList>
    </citation>
    <scope>NUCLEOTIDE SEQUENCE</scope>
    <source>
        <strain evidence="2">IBT 21472</strain>
    </source>
</reference>
<evidence type="ECO:0000259" key="1">
    <source>
        <dbReference type="Pfam" id="PF01814"/>
    </source>
</evidence>
<sequence length="247" mass="28301">MFKYLINARRSGRTHALTPHLSFRAATSRNIVTTSPKQHRLFHRRLRRLLRTYTSETVTQSPATRILPTIQDEHRELRDHAHKILNSANPDEQTRYQALLTWELARHVVSEELVVYPALSKHVDDGQDKADKRRIEHQTIKEQLNAFQGLRATDPRFAPTLEALLDDLEYHFKQEESSDLPALEDALSQADSAALTKSLDRTKMFVPSRSHPLAPIRPPFGTAVGLLTAPMDLVADIFRKWPHPEKS</sequence>
<dbReference type="AlphaFoldDB" id="A0A9W9PTZ7"/>
<proteinExistence type="predicted"/>
<feature type="domain" description="Hemerythrin-like" evidence="1">
    <location>
        <begin position="67"/>
        <end position="183"/>
    </location>
</feature>
<dbReference type="InterPro" id="IPR012312">
    <property type="entry name" value="Hemerythrin-like"/>
</dbReference>
<keyword evidence="3" id="KW-1185">Reference proteome</keyword>
<comment type="caution">
    <text evidence="2">The sequence shown here is derived from an EMBL/GenBank/DDBJ whole genome shotgun (WGS) entry which is preliminary data.</text>
</comment>
<dbReference type="Gene3D" id="1.20.120.520">
    <property type="entry name" value="nmb1532 protein domain like"/>
    <property type="match status" value="1"/>
</dbReference>
<evidence type="ECO:0000313" key="2">
    <source>
        <dbReference type="EMBL" id="KAJ5308065.1"/>
    </source>
</evidence>
<gene>
    <name evidence="2" type="ORF">N7476_008721</name>
</gene>
<dbReference type="PANTHER" id="PTHR35585">
    <property type="entry name" value="HHE DOMAIN PROTEIN (AFU_ORTHOLOGUE AFUA_4G00730)"/>
    <property type="match status" value="1"/>
</dbReference>
<accession>A0A9W9PTZ7</accession>
<evidence type="ECO:0000313" key="3">
    <source>
        <dbReference type="Proteomes" id="UP001147746"/>
    </source>
</evidence>
<dbReference type="Pfam" id="PF01814">
    <property type="entry name" value="Hemerythrin"/>
    <property type="match status" value="1"/>
</dbReference>
<name>A0A9W9PTZ7_9EURO</name>
<organism evidence="2 3">
    <name type="scientific">Penicillium atrosanguineum</name>
    <dbReference type="NCBI Taxonomy" id="1132637"/>
    <lineage>
        <taxon>Eukaryota</taxon>
        <taxon>Fungi</taxon>
        <taxon>Dikarya</taxon>
        <taxon>Ascomycota</taxon>
        <taxon>Pezizomycotina</taxon>
        <taxon>Eurotiomycetes</taxon>
        <taxon>Eurotiomycetidae</taxon>
        <taxon>Eurotiales</taxon>
        <taxon>Aspergillaceae</taxon>
        <taxon>Penicillium</taxon>
    </lineage>
</organism>